<comment type="subcellular location">
    <subcellularLocation>
        <location evidence="1">Cell membrane</location>
        <topology evidence="1">Multi-pass membrane protein</topology>
    </subcellularLocation>
</comment>
<organism evidence="9 10">
    <name type="scientific">Pseudomonas kulmbachensis</name>
    <dbReference type="NCBI Taxonomy" id="3043408"/>
    <lineage>
        <taxon>Bacteria</taxon>
        <taxon>Pseudomonadati</taxon>
        <taxon>Pseudomonadota</taxon>
        <taxon>Gammaproteobacteria</taxon>
        <taxon>Pseudomonadales</taxon>
        <taxon>Pseudomonadaceae</taxon>
        <taxon>Pseudomonas</taxon>
    </lineage>
</organism>
<feature type="transmembrane region" description="Helical" evidence="7">
    <location>
        <begin position="267"/>
        <end position="286"/>
    </location>
</feature>
<evidence type="ECO:0000256" key="6">
    <source>
        <dbReference type="SAM" id="MobiDB-lite"/>
    </source>
</evidence>
<keyword evidence="10" id="KW-1185">Reference proteome</keyword>
<accession>A0ABW7LVD7</accession>
<evidence type="ECO:0000256" key="4">
    <source>
        <dbReference type="ARBA" id="ARBA00022989"/>
    </source>
</evidence>
<dbReference type="InterPro" id="IPR050189">
    <property type="entry name" value="MFS_Efflux_Transporters"/>
</dbReference>
<gene>
    <name evidence="9" type="ORF">ACHMWK_06680</name>
</gene>
<reference evidence="9 10" key="1">
    <citation type="submission" date="2024-10" db="EMBL/GenBank/DDBJ databases">
        <title>Aeromonas and Pseudomonas from the Cagarras Archipelago, Rio de Janeiro, Brazil.</title>
        <authorList>
            <person name="Canellas A.L.B."/>
            <person name="Laport M.S."/>
        </authorList>
    </citation>
    <scope>NUCLEOTIDE SEQUENCE [LARGE SCALE GENOMIC DNA]</scope>
    <source>
        <strain evidence="9 10">CPF-4</strain>
    </source>
</reference>
<dbReference type="EMBL" id="JBINXB010000005">
    <property type="protein sequence ID" value="MFH6565650.1"/>
    <property type="molecule type" value="Genomic_DNA"/>
</dbReference>
<evidence type="ECO:0000256" key="7">
    <source>
        <dbReference type="SAM" id="Phobius"/>
    </source>
</evidence>
<evidence type="ECO:0000256" key="5">
    <source>
        <dbReference type="ARBA" id="ARBA00023136"/>
    </source>
</evidence>
<dbReference type="InterPro" id="IPR036259">
    <property type="entry name" value="MFS_trans_sf"/>
</dbReference>
<evidence type="ECO:0000256" key="3">
    <source>
        <dbReference type="ARBA" id="ARBA00022692"/>
    </source>
</evidence>
<keyword evidence="3 7" id="KW-0812">Transmembrane</keyword>
<dbReference type="InterPro" id="IPR020846">
    <property type="entry name" value="MFS_dom"/>
</dbReference>
<feature type="transmembrane region" description="Helical" evidence="7">
    <location>
        <begin position="99"/>
        <end position="122"/>
    </location>
</feature>
<sequence length="415" mass="43507">MHALEKIDSKKSLLAICAMMLASLGTIQIQPIMGGAFVDQLALPLNAIGTIFAAELIAMAVACGISAMMMPRIDRRRFVLIALTVLILGNLLSTRADSWLLLMCSRLICGLGGGGVMAVVFATAGLRTSKDATFAVINSSNLLWGMLVVSLTPLVLMNFGVNGAFLILAATGAIALIGTARIPTHFSVKAGSAKDSIAPLNLTSLLLILLFALLFLGHSAMWTYQERIGRSIGLEPQQIGAILGASILAGAIGSALAGIIKRRMGLLAPQLISFSIALVATLIMVYGNTPLAFAATAGLIHLSWFFSLPYLLSMSAELDPSGRLAGLGNAAVFVGQGAGPFGAALVVGEGNFRAVGWLSSTIYILALVIACIVAARFRRISNPKIGDARPLHPIDDTSSQQRPYIAQSLTPENPR</sequence>
<feature type="transmembrane region" description="Helical" evidence="7">
    <location>
        <begin position="45"/>
        <end position="65"/>
    </location>
</feature>
<feature type="transmembrane region" description="Helical" evidence="7">
    <location>
        <begin position="77"/>
        <end position="93"/>
    </location>
</feature>
<feature type="transmembrane region" description="Helical" evidence="7">
    <location>
        <begin position="134"/>
        <end position="155"/>
    </location>
</feature>
<comment type="caution">
    <text evidence="9">The sequence shown here is derived from an EMBL/GenBank/DDBJ whole genome shotgun (WGS) entry which is preliminary data.</text>
</comment>
<feature type="compositionally biased region" description="Polar residues" evidence="6">
    <location>
        <begin position="396"/>
        <end position="415"/>
    </location>
</feature>
<dbReference type="PANTHER" id="PTHR43124:SF10">
    <property type="entry name" value="PURINE EFFLUX PUMP PBUE"/>
    <property type="match status" value="1"/>
</dbReference>
<evidence type="ECO:0000256" key="1">
    <source>
        <dbReference type="ARBA" id="ARBA00004651"/>
    </source>
</evidence>
<feature type="transmembrane region" description="Helical" evidence="7">
    <location>
        <begin position="324"/>
        <end position="348"/>
    </location>
</feature>
<feature type="transmembrane region" description="Helical" evidence="7">
    <location>
        <begin position="12"/>
        <end position="33"/>
    </location>
</feature>
<protein>
    <submittedName>
        <fullName evidence="9">MFS transporter</fullName>
    </submittedName>
</protein>
<feature type="transmembrane region" description="Helical" evidence="7">
    <location>
        <begin position="354"/>
        <end position="375"/>
    </location>
</feature>
<dbReference type="RefSeq" id="WP_395246851.1">
    <property type="nucleotide sequence ID" value="NZ_JBINXA010000015.1"/>
</dbReference>
<keyword evidence="2" id="KW-1003">Cell membrane</keyword>
<dbReference type="SUPFAM" id="SSF103473">
    <property type="entry name" value="MFS general substrate transporter"/>
    <property type="match status" value="1"/>
</dbReference>
<name>A0ABW7LVD7_9PSED</name>
<evidence type="ECO:0000313" key="9">
    <source>
        <dbReference type="EMBL" id="MFH6565650.1"/>
    </source>
</evidence>
<keyword evidence="5 7" id="KW-0472">Membrane</keyword>
<keyword evidence="4 7" id="KW-1133">Transmembrane helix</keyword>
<dbReference type="PROSITE" id="PS50850">
    <property type="entry name" value="MFS"/>
    <property type="match status" value="1"/>
</dbReference>
<feature type="region of interest" description="Disordered" evidence="6">
    <location>
        <begin position="390"/>
        <end position="415"/>
    </location>
</feature>
<feature type="domain" description="Major facilitator superfamily (MFS) profile" evidence="8">
    <location>
        <begin position="11"/>
        <end position="378"/>
    </location>
</feature>
<feature type="transmembrane region" description="Helical" evidence="7">
    <location>
        <begin position="161"/>
        <end position="180"/>
    </location>
</feature>
<dbReference type="Gene3D" id="1.20.1250.20">
    <property type="entry name" value="MFS general substrate transporter like domains"/>
    <property type="match status" value="2"/>
</dbReference>
<dbReference type="Proteomes" id="UP001609821">
    <property type="component" value="Unassembled WGS sequence"/>
</dbReference>
<feature type="transmembrane region" description="Helical" evidence="7">
    <location>
        <begin position="239"/>
        <end position="260"/>
    </location>
</feature>
<feature type="transmembrane region" description="Helical" evidence="7">
    <location>
        <begin position="292"/>
        <end position="312"/>
    </location>
</feature>
<dbReference type="Pfam" id="PF07690">
    <property type="entry name" value="MFS_1"/>
    <property type="match status" value="1"/>
</dbReference>
<evidence type="ECO:0000259" key="8">
    <source>
        <dbReference type="PROSITE" id="PS50850"/>
    </source>
</evidence>
<feature type="transmembrane region" description="Helical" evidence="7">
    <location>
        <begin position="200"/>
        <end position="219"/>
    </location>
</feature>
<evidence type="ECO:0000313" key="10">
    <source>
        <dbReference type="Proteomes" id="UP001609821"/>
    </source>
</evidence>
<dbReference type="PANTHER" id="PTHR43124">
    <property type="entry name" value="PURINE EFFLUX PUMP PBUE"/>
    <property type="match status" value="1"/>
</dbReference>
<dbReference type="InterPro" id="IPR011701">
    <property type="entry name" value="MFS"/>
</dbReference>
<proteinExistence type="predicted"/>
<evidence type="ECO:0000256" key="2">
    <source>
        <dbReference type="ARBA" id="ARBA00022475"/>
    </source>
</evidence>